<evidence type="ECO:0000313" key="3">
    <source>
        <dbReference type="Proteomes" id="UP001182556"/>
    </source>
</evidence>
<comment type="caution">
    <text evidence="2">The sequence shown here is derived from an EMBL/GenBank/DDBJ whole genome shotgun (WGS) entry which is preliminary data.</text>
</comment>
<dbReference type="EMBL" id="JAODAN010000010">
    <property type="protein sequence ID" value="KAK1921690.1"/>
    <property type="molecule type" value="Genomic_DNA"/>
</dbReference>
<dbReference type="Proteomes" id="UP001182556">
    <property type="component" value="Unassembled WGS sequence"/>
</dbReference>
<feature type="region of interest" description="Disordered" evidence="1">
    <location>
        <begin position="103"/>
        <end position="130"/>
    </location>
</feature>
<sequence length="208" mass="22643">MNVIRQSHPHSLHFCSPAPPSLPPSFHEETHDTYISRRAGIDTTPIRPLDHLLSSTINTGDQPCSRRDPHRISHYSYQPRQTGINSPPNSAHPSPLHVVHPSLSPLHPSQPVQWTREDPRGPTRPSMSQPTWQVDPAAFLDTSATAQPTWTLQDQNLAQNGIGENSAGNEMFFAPNGQPRQASVPGATAFQPHADGTVPNGASAVSTF</sequence>
<proteinExistence type="predicted"/>
<feature type="compositionally biased region" description="Low complexity" evidence="1">
    <location>
        <begin position="103"/>
        <end position="113"/>
    </location>
</feature>
<name>A0AAD9CWA0_PAPLA</name>
<keyword evidence="3" id="KW-1185">Reference proteome</keyword>
<reference evidence="2" key="1">
    <citation type="submission" date="2023-02" db="EMBL/GenBank/DDBJ databases">
        <title>Identification and recombinant expression of a fungal hydrolase from Papiliotrema laurentii that hydrolyzes apple cutin and clears colloidal polyester polyurethane.</title>
        <authorList>
            <consortium name="DOE Joint Genome Institute"/>
            <person name="Roman V.A."/>
            <person name="Bojanowski C."/>
            <person name="Crable B.R."/>
            <person name="Wagner D.N."/>
            <person name="Hung C.S."/>
            <person name="Nadeau L.J."/>
            <person name="Schratz L."/>
            <person name="Haridas S."/>
            <person name="Pangilinan J."/>
            <person name="Lipzen A."/>
            <person name="Na H."/>
            <person name="Yan M."/>
            <person name="Ng V."/>
            <person name="Grigoriev I.V."/>
            <person name="Spatafora J.W."/>
            <person name="Barlow D."/>
            <person name="Biffinger J."/>
            <person name="Kelley-Loughnane N."/>
            <person name="Varaljay V.A."/>
            <person name="Crookes-Goodson W.J."/>
        </authorList>
    </citation>
    <scope>NUCLEOTIDE SEQUENCE</scope>
    <source>
        <strain evidence="2">5307AH</strain>
    </source>
</reference>
<organism evidence="2 3">
    <name type="scientific">Papiliotrema laurentii</name>
    <name type="common">Cryptococcus laurentii</name>
    <dbReference type="NCBI Taxonomy" id="5418"/>
    <lineage>
        <taxon>Eukaryota</taxon>
        <taxon>Fungi</taxon>
        <taxon>Dikarya</taxon>
        <taxon>Basidiomycota</taxon>
        <taxon>Agaricomycotina</taxon>
        <taxon>Tremellomycetes</taxon>
        <taxon>Tremellales</taxon>
        <taxon>Rhynchogastremaceae</taxon>
        <taxon>Papiliotrema</taxon>
    </lineage>
</organism>
<dbReference type="AlphaFoldDB" id="A0AAD9CWA0"/>
<feature type="region of interest" description="Disordered" evidence="1">
    <location>
        <begin position="160"/>
        <end position="208"/>
    </location>
</feature>
<accession>A0AAD9CWA0</accession>
<protein>
    <submittedName>
        <fullName evidence="2">Uncharacterized protein</fullName>
    </submittedName>
</protein>
<evidence type="ECO:0000313" key="2">
    <source>
        <dbReference type="EMBL" id="KAK1921690.1"/>
    </source>
</evidence>
<feature type="region of interest" description="Disordered" evidence="1">
    <location>
        <begin position="1"/>
        <end position="28"/>
    </location>
</feature>
<evidence type="ECO:0000256" key="1">
    <source>
        <dbReference type="SAM" id="MobiDB-lite"/>
    </source>
</evidence>
<gene>
    <name evidence="2" type="ORF">DB88DRAFT_498893</name>
</gene>